<feature type="compositionally biased region" description="Low complexity" evidence="2">
    <location>
        <begin position="394"/>
        <end position="413"/>
    </location>
</feature>
<evidence type="ECO:0000259" key="3">
    <source>
        <dbReference type="PROSITE" id="PS51782"/>
    </source>
</evidence>
<organism evidence="4 5">
    <name type="scientific">Parazoarcus communis SWub3 = DSM 12120</name>
    <dbReference type="NCBI Taxonomy" id="1121029"/>
    <lineage>
        <taxon>Bacteria</taxon>
        <taxon>Pseudomonadati</taxon>
        <taxon>Pseudomonadota</taxon>
        <taxon>Betaproteobacteria</taxon>
        <taxon>Rhodocyclales</taxon>
        <taxon>Zoogloeaceae</taxon>
        <taxon>Parazoarcus</taxon>
    </lineage>
</organism>
<feature type="compositionally biased region" description="Polar residues" evidence="2">
    <location>
        <begin position="915"/>
        <end position="929"/>
    </location>
</feature>
<dbReference type="OrthoDB" id="5298707at2"/>
<feature type="compositionally biased region" description="Polar residues" evidence="2">
    <location>
        <begin position="290"/>
        <end position="300"/>
    </location>
</feature>
<feature type="region of interest" description="Disordered" evidence="2">
    <location>
        <begin position="259"/>
        <end position="308"/>
    </location>
</feature>
<keyword evidence="1" id="KW-0175">Coiled coil</keyword>
<dbReference type="Gene3D" id="3.10.350.10">
    <property type="entry name" value="LysM domain"/>
    <property type="match status" value="1"/>
</dbReference>
<dbReference type="Gene3D" id="1.20.58.2200">
    <property type="match status" value="1"/>
</dbReference>
<dbReference type="NCBIfam" id="TIGR03505">
    <property type="entry name" value="FimV_core"/>
    <property type="match status" value="1"/>
</dbReference>
<proteinExistence type="predicted"/>
<feature type="compositionally biased region" description="Pro residues" evidence="2">
    <location>
        <begin position="414"/>
        <end position="438"/>
    </location>
</feature>
<protein>
    <recommendedName>
        <fullName evidence="3">LysM domain-containing protein</fullName>
    </recommendedName>
</protein>
<dbReference type="AlphaFoldDB" id="A0A323UUD3"/>
<dbReference type="EMBL" id="QKOE01000006">
    <property type="protein sequence ID" value="PZA16612.1"/>
    <property type="molecule type" value="Genomic_DNA"/>
</dbReference>
<dbReference type="InterPro" id="IPR036779">
    <property type="entry name" value="LysM_dom_sf"/>
</dbReference>
<feature type="coiled-coil region" evidence="1">
    <location>
        <begin position="312"/>
        <end position="360"/>
    </location>
</feature>
<accession>A0A323UUD3</accession>
<evidence type="ECO:0000256" key="2">
    <source>
        <dbReference type="SAM" id="MobiDB-lite"/>
    </source>
</evidence>
<comment type="caution">
    <text evidence="4">The sequence shown here is derived from an EMBL/GenBank/DDBJ whole genome shotgun (WGS) entry which is preliminary data.</text>
</comment>
<dbReference type="RefSeq" id="WP_110524413.1">
    <property type="nucleotide sequence ID" value="NZ_QKOE01000006.1"/>
</dbReference>
<dbReference type="InterPro" id="IPR057840">
    <property type="entry name" value="FimV_N"/>
</dbReference>
<dbReference type="InterPro" id="IPR020011">
    <property type="entry name" value="FimV_C"/>
</dbReference>
<dbReference type="Pfam" id="PF25800">
    <property type="entry name" value="FimV_N"/>
    <property type="match status" value="1"/>
</dbReference>
<name>A0A323UUD3_9RHOO</name>
<feature type="domain" description="LysM" evidence="3">
    <location>
        <begin position="165"/>
        <end position="220"/>
    </location>
</feature>
<feature type="compositionally biased region" description="Low complexity" evidence="2">
    <location>
        <begin position="259"/>
        <end position="271"/>
    </location>
</feature>
<dbReference type="Proteomes" id="UP000248259">
    <property type="component" value="Unassembled WGS sequence"/>
</dbReference>
<evidence type="ECO:0000313" key="4">
    <source>
        <dbReference type="EMBL" id="PZA16612.1"/>
    </source>
</evidence>
<sequence>MKTSLRASLIAAAIASYPLGGFAAGLGQINVFSGLGQPLRAEIQLSATPQELQSITARIAPPDAFRQANIPYPGFMTGIRVSVDQQGSRPVVRLTSDRPISEPFVGLLIELNWESGRLSREYTFLLDPVDIAPPKPVAAPVSPSPAIARPPSAPAVATAPRPVADRYTVQRGDTLRRIAEQNRHEGTSLDQMLVALFRANPSAFDGENINRLRAGAVLSVPSAEVARQTSPAEARKEILAQAADFEAYRQRLAGAVSTRAAEPAPAAQASAGTIVPRVDDAAERAETSDRLQVSKTQPTPDASGDVGATGRLQALEEELIAREKGLEEANARLAQLETSIRELQKLLELRNQSLAQLQQQGAPVTLEPPAVQAPPPAAPLAAEVPPAAVPTPPAAESTPPAADATPPVVVEPAPAQPAAPVAEPPKPQPRPQVAPQPEPEPDPDFLSSLSADPAMLGAGGGVLALLIAFALYRARQRKQAAQQLDSSALMSEFPPDTSAVFGATGGQSVDTGNSSILQTDFSQSGLSAIDADEGVDPVAEADVYMAYGRDAQAEEILEDALKADPNRAAIYLKLLEIHAQRQHLKPFETTATELYARTGGQGSDWDKAAAMGRKLDPDNPLYSAAPVEAERSVAPKTELPPGGVPLAAVAATVVSAAGAASAATLVEDEAGEESGPALSSLDFTTTGGIEPSPSQFKDTWTMPGELGQAAAEVEQIEAQLDAGRDPSQAFDLATEDHSLEQTGTIDFDLGLDESPVEVSPEPASDVAGGELAQEVAAAKDVMSDSGLDFDLGGDEVTLDEAPAVQELDTTASFAVASAPTPTEVPALEFDLPSLGGDDDKPAFDMSATVIQAEDLAAEDDAVVDLEKTSFDNSLLDFDFDLESPTVDAPAAAQPAGLDLTSFDLDLEPSEDVAESGTTPVSEPALTTANDAPLDSEVETKLELARAYDEMGDKEGALELLQEVLAEGAPAQQEAARALIEKLG</sequence>
<gene>
    <name evidence="4" type="ORF">DNK49_10865</name>
</gene>
<dbReference type="InterPro" id="IPR020012">
    <property type="entry name" value="LysM_FimV"/>
</dbReference>
<evidence type="ECO:0000313" key="5">
    <source>
        <dbReference type="Proteomes" id="UP000248259"/>
    </source>
</evidence>
<keyword evidence="5" id="KW-1185">Reference proteome</keyword>
<dbReference type="CDD" id="cd00118">
    <property type="entry name" value="LysM"/>
    <property type="match status" value="1"/>
</dbReference>
<feature type="region of interest" description="Disordered" evidence="2">
    <location>
        <begin position="909"/>
        <end position="936"/>
    </location>
</feature>
<feature type="compositionally biased region" description="Basic and acidic residues" evidence="2">
    <location>
        <begin position="277"/>
        <end position="289"/>
    </location>
</feature>
<dbReference type="InterPro" id="IPR018392">
    <property type="entry name" value="LysM"/>
</dbReference>
<feature type="region of interest" description="Disordered" evidence="2">
    <location>
        <begin position="667"/>
        <end position="698"/>
    </location>
</feature>
<evidence type="ECO:0000256" key="1">
    <source>
        <dbReference type="SAM" id="Coils"/>
    </source>
</evidence>
<feature type="region of interest" description="Disordered" evidence="2">
    <location>
        <begin position="366"/>
        <end position="451"/>
    </location>
</feature>
<feature type="compositionally biased region" description="Polar residues" evidence="2">
    <location>
        <begin position="681"/>
        <end position="698"/>
    </location>
</feature>
<dbReference type="InterPro" id="IPR038440">
    <property type="entry name" value="FimV_C_sf"/>
</dbReference>
<dbReference type="NCBIfam" id="TIGR03504">
    <property type="entry name" value="FimV_Cterm"/>
    <property type="match status" value="1"/>
</dbReference>
<reference evidence="4 5" key="1">
    <citation type="submission" date="2018-06" db="EMBL/GenBank/DDBJ databases">
        <title>Azoarcus communis strain SWub3 genome.</title>
        <authorList>
            <person name="Zorraquino Salvo V."/>
            <person name="Toubiana D."/>
            <person name="Blumwald E."/>
        </authorList>
    </citation>
    <scope>NUCLEOTIDE SEQUENCE [LARGE SCALE GENOMIC DNA]</scope>
    <source>
        <strain evidence="4 5">SWub3</strain>
    </source>
</reference>
<dbReference type="PROSITE" id="PS51782">
    <property type="entry name" value="LYSM"/>
    <property type="match status" value="1"/>
</dbReference>